<name>A0ABU2F134_HALAR</name>
<dbReference type="RefSeq" id="WP_160163360.1">
    <property type="nucleotide sequence ID" value="NZ_BAABDY010000004.1"/>
</dbReference>
<evidence type="ECO:0008006" key="3">
    <source>
        <dbReference type="Google" id="ProtNLM"/>
    </source>
</evidence>
<evidence type="ECO:0000313" key="2">
    <source>
        <dbReference type="Proteomes" id="UP001248536"/>
    </source>
</evidence>
<accession>A0ABU2F134</accession>
<reference evidence="1 2" key="1">
    <citation type="submission" date="2022-06" db="EMBL/GenBank/DDBJ databases">
        <title>Haloarcula sp. a new haloarchaeum isolate from saline soil.</title>
        <authorList>
            <person name="Strakova D."/>
            <person name="Galisteo C."/>
            <person name="Sanchez-Porro C."/>
            <person name="Ventosa A."/>
        </authorList>
    </citation>
    <scope>NUCLEOTIDE SEQUENCE [LARGE SCALE GENOMIC DNA]</scope>
    <source>
        <strain evidence="1 2">JCM 15760</strain>
    </source>
</reference>
<dbReference type="Pfam" id="PF24434">
    <property type="entry name" value="DUF7557"/>
    <property type="match status" value="1"/>
</dbReference>
<dbReference type="EMBL" id="JAMQCP010000002">
    <property type="protein sequence ID" value="MDS0254257.1"/>
    <property type="molecule type" value="Genomic_DNA"/>
</dbReference>
<organism evidence="1 2">
    <name type="scientific">Haloarcula argentinensis</name>
    <dbReference type="NCBI Taxonomy" id="43776"/>
    <lineage>
        <taxon>Archaea</taxon>
        <taxon>Methanobacteriati</taxon>
        <taxon>Methanobacteriota</taxon>
        <taxon>Stenosarchaea group</taxon>
        <taxon>Halobacteria</taxon>
        <taxon>Halobacteriales</taxon>
        <taxon>Haloarculaceae</taxon>
        <taxon>Haloarcula</taxon>
    </lineage>
</organism>
<gene>
    <name evidence="1" type="ORF">NC662_11105</name>
</gene>
<sequence>MSRTTVALDKSTKDRLCTLKRGGESYDDLLNCILDHVERTASGEVVVD</sequence>
<protein>
    <recommendedName>
        <fullName evidence="3">CopG family transcriptional regulator</fullName>
    </recommendedName>
</protein>
<proteinExistence type="predicted"/>
<evidence type="ECO:0000313" key="1">
    <source>
        <dbReference type="EMBL" id="MDS0254257.1"/>
    </source>
</evidence>
<keyword evidence="2" id="KW-1185">Reference proteome</keyword>
<comment type="caution">
    <text evidence="1">The sequence shown here is derived from an EMBL/GenBank/DDBJ whole genome shotgun (WGS) entry which is preliminary data.</text>
</comment>
<dbReference type="InterPro" id="IPR055979">
    <property type="entry name" value="DUF7557"/>
</dbReference>
<dbReference type="Proteomes" id="UP001248536">
    <property type="component" value="Unassembled WGS sequence"/>
</dbReference>